<dbReference type="InterPro" id="IPR004127">
    <property type="entry name" value="Prefoldin_subunit_alpha"/>
</dbReference>
<dbReference type="GO" id="GO:0045944">
    <property type="term" value="P:positive regulation of transcription by RNA polymerase II"/>
    <property type="evidence" value="ECO:0007669"/>
    <property type="project" value="TreeGrafter"/>
</dbReference>
<dbReference type="Pfam" id="PF02996">
    <property type="entry name" value="Prefoldin"/>
    <property type="match status" value="1"/>
</dbReference>
<gene>
    <name evidence="1" type="ORF">BQ4739_LOCUS3986</name>
</gene>
<dbReference type="GO" id="GO:0016592">
    <property type="term" value="C:mediator complex"/>
    <property type="evidence" value="ECO:0007669"/>
    <property type="project" value="TreeGrafter"/>
</dbReference>
<protein>
    <submittedName>
        <fullName evidence="1">Uncharacterized protein</fullName>
    </submittedName>
</protein>
<dbReference type="STRING" id="3088.A0A383VF83"/>
<dbReference type="GO" id="GO:0003712">
    <property type="term" value="F:transcription coregulator activity"/>
    <property type="evidence" value="ECO:0007669"/>
    <property type="project" value="TreeGrafter"/>
</dbReference>
<reference evidence="1 2" key="1">
    <citation type="submission" date="2016-10" db="EMBL/GenBank/DDBJ databases">
        <authorList>
            <person name="Cai Z."/>
        </authorList>
    </citation>
    <scope>NUCLEOTIDE SEQUENCE [LARGE SCALE GENOMIC DNA]</scope>
</reference>
<dbReference type="Gene3D" id="1.10.287.370">
    <property type="match status" value="1"/>
</dbReference>
<dbReference type="PANTHER" id="PTHR13345">
    <property type="entry name" value="MEDIATOR OF RNA POLYMERASE II TRANSCRIPTION SUBUNIT 10"/>
    <property type="match status" value="1"/>
</dbReference>
<dbReference type="Proteomes" id="UP000256970">
    <property type="component" value="Unassembled WGS sequence"/>
</dbReference>
<dbReference type="SUPFAM" id="SSF46579">
    <property type="entry name" value="Prefoldin"/>
    <property type="match status" value="1"/>
</dbReference>
<accession>A0A383VF83</accession>
<dbReference type="AlphaFoldDB" id="A0A383VF83"/>
<dbReference type="GO" id="GO:0006457">
    <property type="term" value="P:protein folding"/>
    <property type="evidence" value="ECO:0007669"/>
    <property type="project" value="UniProtKB-ARBA"/>
</dbReference>
<evidence type="ECO:0000313" key="1">
    <source>
        <dbReference type="EMBL" id="SZX63439.1"/>
    </source>
</evidence>
<dbReference type="CDD" id="cd23158">
    <property type="entry name" value="Prefoldin_UXT"/>
    <property type="match status" value="1"/>
</dbReference>
<dbReference type="InterPro" id="IPR009053">
    <property type="entry name" value="Prefoldin"/>
</dbReference>
<proteinExistence type="predicted"/>
<dbReference type="GO" id="GO:0009409">
    <property type="term" value="P:response to cold"/>
    <property type="evidence" value="ECO:0007669"/>
    <property type="project" value="UniProtKB-ARBA"/>
</dbReference>
<sequence length="151" mass="17031">MAHSNKIDLNAKVREYEQFANDVLKVDLQKTVEQRARCQLEIDELEELRRNVQQLQQQQEAGHTTLKTRVELGSGVFCRAAVPDTSRLFIGIGLGFHLEVTLQEAGRAIDLRQQALRLKLGSCTDKAARIKAQLKFVAQAVHELMQLPAVQ</sequence>
<name>A0A383VF83_TETOB</name>
<evidence type="ECO:0000313" key="2">
    <source>
        <dbReference type="Proteomes" id="UP000256970"/>
    </source>
</evidence>
<keyword evidence="2" id="KW-1185">Reference proteome</keyword>
<dbReference type="EMBL" id="FNXT01000318">
    <property type="protein sequence ID" value="SZX63439.1"/>
    <property type="molecule type" value="Genomic_DNA"/>
</dbReference>
<dbReference type="PANTHER" id="PTHR13345:SF9">
    <property type="entry name" value="PROTEIN UXT"/>
    <property type="match status" value="1"/>
</dbReference>
<organism evidence="1 2">
    <name type="scientific">Tetradesmus obliquus</name>
    <name type="common">Green alga</name>
    <name type="synonym">Acutodesmus obliquus</name>
    <dbReference type="NCBI Taxonomy" id="3088"/>
    <lineage>
        <taxon>Eukaryota</taxon>
        <taxon>Viridiplantae</taxon>
        <taxon>Chlorophyta</taxon>
        <taxon>core chlorophytes</taxon>
        <taxon>Chlorophyceae</taxon>
        <taxon>CS clade</taxon>
        <taxon>Sphaeropleales</taxon>
        <taxon>Scenedesmaceae</taxon>
        <taxon>Tetradesmus</taxon>
    </lineage>
</organism>